<dbReference type="SUPFAM" id="SSF53335">
    <property type="entry name" value="S-adenosyl-L-methionine-dependent methyltransferases"/>
    <property type="match status" value="1"/>
</dbReference>
<name>A0A1E3H3U5_9HYPH</name>
<evidence type="ECO:0000313" key="8">
    <source>
        <dbReference type="EMBL" id="ODN70964.1"/>
    </source>
</evidence>
<dbReference type="Gene3D" id="2.40.50.1070">
    <property type="match status" value="1"/>
</dbReference>
<dbReference type="PROSITE" id="PS01230">
    <property type="entry name" value="TRMA_1"/>
    <property type="match status" value="1"/>
</dbReference>
<evidence type="ECO:0000256" key="4">
    <source>
        <dbReference type="ARBA" id="ARBA00022691"/>
    </source>
</evidence>
<dbReference type="EMBL" id="MCRJ01000034">
    <property type="protein sequence ID" value="ODN70964.1"/>
    <property type="molecule type" value="Genomic_DNA"/>
</dbReference>
<dbReference type="InterPro" id="IPR012340">
    <property type="entry name" value="NA-bd_OB-fold"/>
</dbReference>
<dbReference type="RefSeq" id="WP_342586237.1">
    <property type="nucleotide sequence ID" value="NZ_MCRJ01000034.1"/>
</dbReference>
<evidence type="ECO:0000256" key="6">
    <source>
        <dbReference type="PROSITE-ProRule" id="PRU01024"/>
    </source>
</evidence>
<organism evidence="8 9">
    <name type="scientific">Methylobrevis pamukkalensis</name>
    <dbReference type="NCBI Taxonomy" id="1439726"/>
    <lineage>
        <taxon>Bacteria</taxon>
        <taxon>Pseudomonadati</taxon>
        <taxon>Pseudomonadota</taxon>
        <taxon>Alphaproteobacteria</taxon>
        <taxon>Hyphomicrobiales</taxon>
        <taxon>Pleomorphomonadaceae</taxon>
        <taxon>Methylobrevis</taxon>
    </lineage>
</organism>
<evidence type="ECO:0000256" key="2">
    <source>
        <dbReference type="ARBA" id="ARBA00022603"/>
    </source>
</evidence>
<sequence>MIEARLTIDRLGAQGDGVAAHAGAPVYLPFTLPGEEVLAEFAGERGDVLEIFSASPERIDPACPHFTDCGGCSLQHLAPAPYAAFKRELVVSAFAARGLAPEVDATIVVPAGSRRRVVLAARREGGKLLFGFHGRKSHRIVPLSACPVSRPEIVGALPGLARLAAVAAPRKGDLAMTVAATATGLDVALGGVPGKDLDRLRLDLVRIAGDIRLARLSAGDEVMMERIAPTVRFGTVDVTPPPGGFLQAAEAGEAALAALVVAAVGKANEVADLFAGAGTFAFRLAETAKVHAVEGDAPALAALDKGLRFAKGLRRLTTQRRDLFRRPVTAKELARFDAVVFDPPRAGASAQAAELAASKVPVIVAVSCNPATLARDARLLVDGGYRLERVTPVDQFLWSAHVEAVAVFRR</sequence>
<evidence type="ECO:0000256" key="3">
    <source>
        <dbReference type="ARBA" id="ARBA00022679"/>
    </source>
</evidence>
<reference evidence="8 9" key="1">
    <citation type="submission" date="2016-07" db="EMBL/GenBank/DDBJ databases">
        <title>Draft Genome Sequence of Methylobrevis pamukkalensis PK2.</title>
        <authorList>
            <person name="Vasilenko O.V."/>
            <person name="Doronina N.V."/>
            <person name="Shmareva M.N."/>
            <person name="Tarlachkov S.V."/>
            <person name="Mustakhimov I."/>
            <person name="Trotsenko Y.A."/>
        </authorList>
    </citation>
    <scope>NUCLEOTIDE SEQUENCE [LARGE SCALE GENOMIC DNA]</scope>
    <source>
        <strain evidence="8 9">PK2</strain>
    </source>
</reference>
<keyword evidence="5" id="KW-0411">Iron-sulfur</keyword>
<dbReference type="InterPro" id="IPR010280">
    <property type="entry name" value="U5_MeTrfase_fam"/>
</dbReference>
<keyword evidence="1" id="KW-0479">Metal-binding</keyword>
<keyword evidence="4 6" id="KW-0949">S-adenosyl-L-methionine</keyword>
<evidence type="ECO:0000256" key="5">
    <source>
        <dbReference type="ARBA" id="ARBA00023014"/>
    </source>
</evidence>
<dbReference type="GO" id="GO:0051539">
    <property type="term" value="F:4 iron, 4 sulfur cluster binding"/>
    <property type="evidence" value="ECO:0007669"/>
    <property type="project" value="UniProtKB-KW"/>
</dbReference>
<dbReference type="SUPFAM" id="SSF50249">
    <property type="entry name" value="Nucleic acid-binding proteins"/>
    <property type="match status" value="1"/>
</dbReference>
<keyword evidence="2 6" id="KW-0489">Methyltransferase</keyword>
<protein>
    <submittedName>
        <fullName evidence="8">23S rRNA (Uracil(1939)-C(5))-methyltransferase RlmD</fullName>
        <ecNumber evidence="8">2.1.1.190</ecNumber>
    </submittedName>
</protein>
<dbReference type="PROSITE" id="PS51687">
    <property type="entry name" value="SAM_MT_RNA_M5U"/>
    <property type="match status" value="1"/>
</dbReference>
<keyword evidence="1" id="KW-0004">4Fe-4S</keyword>
<feature type="binding site" evidence="6">
    <location>
        <position position="247"/>
    </location>
    <ligand>
        <name>S-adenosyl-L-methionine</name>
        <dbReference type="ChEBI" id="CHEBI:59789"/>
    </ligand>
</feature>
<dbReference type="EC" id="2.1.1.190" evidence="8"/>
<keyword evidence="9" id="KW-1185">Reference proteome</keyword>
<dbReference type="PANTHER" id="PTHR11061:SF49">
    <property type="entry name" value="23S RRNA (URACIL(1939)-C(5))-METHYLTRANSFERASE RLMD"/>
    <property type="match status" value="1"/>
</dbReference>
<accession>A0A1E3H3U5</accession>
<proteinExistence type="inferred from homology"/>
<evidence type="ECO:0000313" key="9">
    <source>
        <dbReference type="Proteomes" id="UP000094622"/>
    </source>
</evidence>
<dbReference type="Pfam" id="PF05958">
    <property type="entry name" value="tRNA_U5-meth_tr"/>
    <property type="match status" value="1"/>
</dbReference>
<dbReference type="PANTHER" id="PTHR11061">
    <property type="entry name" value="RNA M5U METHYLTRANSFERASE"/>
    <property type="match status" value="1"/>
</dbReference>
<dbReference type="InterPro" id="IPR030390">
    <property type="entry name" value="MeTrfase_TrmA_AS"/>
</dbReference>
<evidence type="ECO:0000256" key="1">
    <source>
        <dbReference type="ARBA" id="ARBA00022485"/>
    </source>
</evidence>
<comment type="caution">
    <text evidence="8">The sequence shown here is derived from an EMBL/GenBank/DDBJ whole genome shotgun (WGS) entry which is preliminary data.</text>
</comment>
<dbReference type="GO" id="GO:0070475">
    <property type="term" value="P:rRNA base methylation"/>
    <property type="evidence" value="ECO:0007669"/>
    <property type="project" value="TreeGrafter"/>
</dbReference>
<dbReference type="CDD" id="cd02440">
    <property type="entry name" value="AdoMet_MTases"/>
    <property type="match status" value="1"/>
</dbReference>
<feature type="active site" description="Nucleophile" evidence="6">
    <location>
        <position position="368"/>
    </location>
</feature>
<dbReference type="Gene3D" id="3.40.50.150">
    <property type="entry name" value="Vaccinia Virus protein VP39"/>
    <property type="match status" value="1"/>
</dbReference>
<dbReference type="InterPro" id="IPR029063">
    <property type="entry name" value="SAM-dependent_MTases_sf"/>
</dbReference>
<evidence type="ECO:0000256" key="7">
    <source>
        <dbReference type="PROSITE-ProRule" id="PRU10015"/>
    </source>
</evidence>
<feature type="binding site" evidence="6">
    <location>
        <position position="342"/>
    </location>
    <ligand>
        <name>S-adenosyl-L-methionine</name>
        <dbReference type="ChEBI" id="CHEBI:59789"/>
    </ligand>
</feature>
<dbReference type="PATRIC" id="fig|1439726.3.peg.1836"/>
<gene>
    <name evidence="8" type="primary">rlmD</name>
    <name evidence="8" type="ORF">A6302_01736</name>
</gene>
<dbReference type="GO" id="GO:0070041">
    <property type="term" value="F:rRNA (uridine-C5-)-methyltransferase activity"/>
    <property type="evidence" value="ECO:0007669"/>
    <property type="project" value="TreeGrafter"/>
</dbReference>
<feature type="active site" evidence="7">
    <location>
        <position position="368"/>
    </location>
</feature>
<feature type="binding site" evidence="6">
    <location>
        <position position="294"/>
    </location>
    <ligand>
        <name>S-adenosyl-L-methionine</name>
        <dbReference type="ChEBI" id="CHEBI:59789"/>
    </ligand>
</feature>
<keyword evidence="1" id="KW-0408">Iron</keyword>
<feature type="binding site" evidence="6">
    <location>
        <position position="274"/>
    </location>
    <ligand>
        <name>S-adenosyl-L-methionine</name>
        <dbReference type="ChEBI" id="CHEBI:59789"/>
    </ligand>
</feature>
<keyword evidence="3 6" id="KW-0808">Transferase</keyword>
<dbReference type="AlphaFoldDB" id="A0A1E3H3U5"/>
<dbReference type="Gene3D" id="2.40.50.140">
    <property type="entry name" value="Nucleic acid-binding proteins"/>
    <property type="match status" value="1"/>
</dbReference>
<dbReference type="Proteomes" id="UP000094622">
    <property type="component" value="Unassembled WGS sequence"/>
</dbReference>
<comment type="similarity">
    <text evidence="6">Belongs to the class I-like SAM-binding methyltransferase superfamily. RNA M5U methyltransferase family.</text>
</comment>